<dbReference type="EMBL" id="QORN01000068">
    <property type="protein sequence ID" value="MBD5807568.1"/>
    <property type="molecule type" value="Genomic_DNA"/>
</dbReference>
<evidence type="ECO:0000256" key="2">
    <source>
        <dbReference type="ARBA" id="ARBA00011322"/>
    </source>
</evidence>
<feature type="coiled-coil region" evidence="4">
    <location>
        <begin position="554"/>
        <end position="581"/>
    </location>
</feature>
<gene>
    <name evidence="6" type="ORF">DTK66_10860</name>
</gene>
<dbReference type="PANTHER" id="PTHR32114:SF2">
    <property type="entry name" value="ABC TRANSPORTER ABCH.3"/>
    <property type="match status" value="1"/>
</dbReference>
<dbReference type="SUPFAM" id="SSF52540">
    <property type="entry name" value="P-loop containing nucleoside triphosphate hydrolases"/>
    <property type="match status" value="1"/>
</dbReference>
<evidence type="ECO:0000313" key="7">
    <source>
        <dbReference type="Proteomes" id="UP000704341"/>
    </source>
</evidence>
<proteinExistence type="inferred from homology"/>
<dbReference type="Pfam" id="PF13476">
    <property type="entry name" value="AAA_23"/>
    <property type="match status" value="1"/>
</dbReference>
<comment type="similarity">
    <text evidence="1">Belongs to the SMC family. SbcC subfamily.</text>
</comment>
<evidence type="ECO:0000256" key="3">
    <source>
        <dbReference type="ARBA" id="ARBA00013368"/>
    </source>
</evidence>
<comment type="subunit">
    <text evidence="2">Heterodimer of SbcC and SbcD.</text>
</comment>
<dbReference type="InterPro" id="IPR027417">
    <property type="entry name" value="P-loop_NTPase"/>
</dbReference>
<dbReference type="PANTHER" id="PTHR32114">
    <property type="entry name" value="ABC TRANSPORTER ABCH.3"/>
    <property type="match status" value="1"/>
</dbReference>
<comment type="caution">
    <text evidence="6">The sequence shown here is derived from an EMBL/GenBank/DDBJ whole genome shotgun (WGS) entry which is preliminary data.</text>
</comment>
<name>A0ABR8PA67_9LACO</name>
<evidence type="ECO:0000256" key="1">
    <source>
        <dbReference type="ARBA" id="ARBA00006930"/>
    </source>
</evidence>
<evidence type="ECO:0000259" key="5">
    <source>
        <dbReference type="Pfam" id="PF13476"/>
    </source>
</evidence>
<dbReference type="Pfam" id="PF13558">
    <property type="entry name" value="SbcC_Walker_B"/>
    <property type="match status" value="1"/>
</dbReference>
<feature type="coiled-coil region" evidence="4">
    <location>
        <begin position="243"/>
        <end position="297"/>
    </location>
</feature>
<dbReference type="InterPro" id="IPR038729">
    <property type="entry name" value="Rad50/SbcC_AAA"/>
</dbReference>
<feature type="coiled-coil region" evidence="4">
    <location>
        <begin position="454"/>
        <end position="481"/>
    </location>
</feature>
<reference evidence="6 7" key="1">
    <citation type="submission" date="2018-07" db="EMBL/GenBank/DDBJ databases">
        <title>Phylogenomic Insights into understanding Host Adaptation of Lactobacillus reuteri by a novel species, Lactobacillus spp. M31.</title>
        <authorList>
            <person name="Sharma S."/>
            <person name="Patil P."/>
            <person name="Korpole S."/>
            <person name="Patil P.B."/>
        </authorList>
    </citation>
    <scope>NUCLEOTIDE SEQUENCE [LARGE SCALE GENOMIC DNA]</scope>
    <source>
        <strain evidence="6 7">M31</strain>
    </source>
</reference>
<evidence type="ECO:0000313" key="6">
    <source>
        <dbReference type="EMBL" id="MBD5807568.1"/>
    </source>
</evidence>
<feature type="coiled-coil region" evidence="4">
    <location>
        <begin position="676"/>
        <end position="724"/>
    </location>
</feature>
<keyword evidence="4" id="KW-0175">Coiled coil</keyword>
<protein>
    <recommendedName>
        <fullName evidence="3">Nuclease SbcCD subunit C</fullName>
    </recommendedName>
</protein>
<accession>A0ABR8PA67</accession>
<evidence type="ECO:0000256" key="4">
    <source>
        <dbReference type="SAM" id="Coils"/>
    </source>
</evidence>
<feature type="coiled-coil region" evidence="4">
    <location>
        <begin position="382"/>
        <end position="430"/>
    </location>
</feature>
<dbReference type="RefSeq" id="WP_191668682.1">
    <property type="nucleotide sequence ID" value="NZ_QORN01000068.1"/>
</dbReference>
<dbReference type="Gene3D" id="3.40.50.300">
    <property type="entry name" value="P-loop containing nucleotide triphosphate hydrolases"/>
    <property type="match status" value="2"/>
</dbReference>
<sequence>MRPLKIELQYFGPYEHETIDFTQFRDQSLFLVAGNTGAGKTTIFDAMCYALFGQTTNDRDRSATALRSDFAPADRETLVTFTFIHQETKYQIMRRPKQVLKGRGGSFVEHNQAVDLIYPLDSPTPTEITKIREADTFITDLLNLTRDQFKQIVLLPQGKFRQFLDSDSNTKEALLRDLFNTARYEQWTQELKASLRDRKKDLGDQQTKLQSLKETIGELDPQLPISDWLVESTKLLNTLTSKLQVLTEEEANQQKLVAQLDNKLHDQQVLSTNLAALKETENAIAKLTTKEEQINKTRSELKALEWYQNQRPDYQRWQDGEKNLQNLEQGITSLAQKLKQQQQTYHTVNGEYQKLKDQQPSITKLQEKMADLTKKLPLFAKRDSLKKKINELKTDLMQKKATQEANQNKIANWQQRMDELAVNLKQNEDLPARQVALVQQQNEQEKLAQAGAVLEELLSKAAKAKASQQELTATLKEAQAIVAADDSRLAELNDLFARHQIALLAQKLKPGSPCPVCGAVEHPQPAHLPDNTRIVSEEEVKTATTKSQESHASVTRIQEQLKQINNQIVELTVQINTSKQEIAGLIGIANLPADWQMQISSRAAQLTDRAEKLAKIKQEVHAWQQESDELQQLVTTNQTAFNQADEEITRLSQQLATTKAILIEQEESLPKEITNERAANDQIKAYQVKIDQYNQQFTASQEKLQKTNQDIAVAESRLTQTNKDLTAQREKQTHLHERLVSLLAKHNPKLTWEFWQKAESLLPQLVLLRDEITEYENQLRDSQQQQQRLNKLIAGQPAPDIKQTNEELMSAQQQVRQRQQEIGQLTASIQQINVTTKKIKALVARTSNLDQEINELQTLTDVVSGNTESHVSLERYVLQAYFQDVLIAANVQLARLTNGRYQFELSTESHGAGTKWSGLEVNVYDDNAGRTRSARTLSGGESFMASLALALALCQIIQEQNGGINIDALFIDEGFGSLDQQALTDALQALQELEGHRMIGIISHVTELEEQLPDQLIVNSINGRSKVSYQHEI</sequence>
<organism evidence="6 7">
    <name type="scientific">Limosilactobacillus walteri</name>
    <dbReference type="NCBI Taxonomy" id="2268022"/>
    <lineage>
        <taxon>Bacteria</taxon>
        <taxon>Bacillati</taxon>
        <taxon>Bacillota</taxon>
        <taxon>Bacilli</taxon>
        <taxon>Lactobacillales</taxon>
        <taxon>Lactobacillaceae</taxon>
        <taxon>Limosilactobacillus</taxon>
    </lineage>
</organism>
<keyword evidence="7" id="KW-1185">Reference proteome</keyword>
<dbReference type="Proteomes" id="UP000704341">
    <property type="component" value="Unassembled WGS sequence"/>
</dbReference>
<feature type="coiled-coil region" evidence="4">
    <location>
        <begin position="324"/>
        <end position="358"/>
    </location>
</feature>
<feature type="domain" description="Rad50/SbcC-type AAA" evidence="5">
    <location>
        <begin position="5"/>
        <end position="216"/>
    </location>
</feature>
<feature type="coiled-coil region" evidence="4">
    <location>
        <begin position="765"/>
        <end position="859"/>
    </location>
</feature>